<proteinExistence type="predicted"/>
<name>A6J195_RAT</name>
<accession>A6J195</accession>
<gene>
    <name evidence="1" type="ORF">rCG_21553</name>
</gene>
<dbReference type="AlphaFoldDB" id="A6J195"/>
<evidence type="ECO:0000313" key="2">
    <source>
        <dbReference type="Proteomes" id="UP000234681"/>
    </source>
</evidence>
<organism evidence="1 2">
    <name type="scientific">Rattus norvegicus</name>
    <name type="common">Rat</name>
    <dbReference type="NCBI Taxonomy" id="10116"/>
    <lineage>
        <taxon>Eukaryota</taxon>
        <taxon>Metazoa</taxon>
        <taxon>Chordata</taxon>
        <taxon>Craniata</taxon>
        <taxon>Vertebrata</taxon>
        <taxon>Euteleostomi</taxon>
        <taxon>Mammalia</taxon>
        <taxon>Eutheria</taxon>
        <taxon>Euarchontoglires</taxon>
        <taxon>Glires</taxon>
        <taxon>Rodentia</taxon>
        <taxon>Myomorpha</taxon>
        <taxon>Muroidea</taxon>
        <taxon>Muridae</taxon>
        <taxon>Murinae</taxon>
        <taxon>Rattus</taxon>
    </lineage>
</organism>
<dbReference type="EMBL" id="CH473973">
    <property type="protein sequence ID" value="EDM13684.1"/>
    <property type="molecule type" value="Genomic_DNA"/>
</dbReference>
<dbReference type="Proteomes" id="UP000234681">
    <property type="component" value="Chromosome 12"/>
</dbReference>
<protein>
    <submittedName>
        <fullName evidence="1">RCG21553</fullName>
    </submittedName>
</protein>
<evidence type="ECO:0000313" key="1">
    <source>
        <dbReference type="EMBL" id="EDM13684.1"/>
    </source>
</evidence>
<reference evidence="1 2" key="1">
    <citation type="submission" date="2005-07" db="EMBL/GenBank/DDBJ databases">
        <authorList>
            <person name="Mural R.J."/>
            <person name="Li P.W."/>
            <person name="Adams M.D."/>
            <person name="Amanatides P.G."/>
            <person name="Baden-Tillson H."/>
            <person name="Barnstead M."/>
            <person name="Chin S.H."/>
            <person name="Dew I."/>
            <person name="Evans C.A."/>
            <person name="Ferriera S."/>
            <person name="Flanigan M."/>
            <person name="Fosler C."/>
            <person name="Glodek A."/>
            <person name="Gu Z."/>
            <person name="Holt R.A."/>
            <person name="Jennings D."/>
            <person name="Kraft C.L."/>
            <person name="Lu F."/>
            <person name="Nguyen T."/>
            <person name="Nusskern D.R."/>
            <person name="Pfannkoch C.M."/>
            <person name="Sitter C."/>
            <person name="Sutton G.G."/>
            <person name="Venter J.C."/>
            <person name="Wang Z."/>
            <person name="Woodage T."/>
            <person name="Zheng X.H."/>
            <person name="Zhong F."/>
        </authorList>
    </citation>
    <scope>NUCLEOTIDE SEQUENCE [LARGE SCALE GENOMIC DNA]</scope>
    <source>
        <strain>BN</strain>
        <strain evidence="2">Sprague-Dawley</strain>
    </source>
</reference>
<sequence>MSVRSIPVSSTDTDLYLQTTVRHAL</sequence>